<proteinExistence type="predicted"/>
<protein>
    <submittedName>
        <fullName evidence="1">Uncharacterized protein</fullName>
    </submittedName>
</protein>
<gene>
    <name evidence="1" type="ORF">FCC1311_081161</name>
</gene>
<sequence length="132" mass="14577">MSINPGLAALVKRKAQEVLANLTTHGVTEKNNASAVIAADHGLDAIERLGKICVALLENSRRKPPIVRNSVKVFFTRVAPTTHERLDDGPKDVSLGAEKKTWFEKINAAETWYWAYFDALTFGEQISLQGEV</sequence>
<organism evidence="1 2">
    <name type="scientific">Hondaea fermentalgiana</name>
    <dbReference type="NCBI Taxonomy" id="2315210"/>
    <lineage>
        <taxon>Eukaryota</taxon>
        <taxon>Sar</taxon>
        <taxon>Stramenopiles</taxon>
        <taxon>Bigyra</taxon>
        <taxon>Labyrinthulomycetes</taxon>
        <taxon>Thraustochytrida</taxon>
        <taxon>Thraustochytriidae</taxon>
        <taxon>Hondaea</taxon>
    </lineage>
</organism>
<evidence type="ECO:0000313" key="2">
    <source>
        <dbReference type="Proteomes" id="UP000241890"/>
    </source>
</evidence>
<comment type="caution">
    <text evidence="1">The sequence shown here is derived from an EMBL/GenBank/DDBJ whole genome shotgun (WGS) entry which is preliminary data.</text>
</comment>
<keyword evidence="2" id="KW-1185">Reference proteome</keyword>
<dbReference type="InParanoid" id="A0A2R5GR43"/>
<accession>A0A2R5GR43</accession>
<dbReference type="EMBL" id="BEYU01000152">
    <property type="protein sequence ID" value="GBG33320.1"/>
    <property type="molecule type" value="Genomic_DNA"/>
</dbReference>
<dbReference type="AlphaFoldDB" id="A0A2R5GR43"/>
<name>A0A2R5GR43_9STRA</name>
<dbReference type="Proteomes" id="UP000241890">
    <property type="component" value="Unassembled WGS sequence"/>
</dbReference>
<evidence type="ECO:0000313" key="1">
    <source>
        <dbReference type="EMBL" id="GBG33320.1"/>
    </source>
</evidence>
<reference evidence="1 2" key="1">
    <citation type="submission" date="2017-12" db="EMBL/GenBank/DDBJ databases">
        <title>Sequencing, de novo assembly and annotation of complete genome of a new Thraustochytrid species, strain FCC1311.</title>
        <authorList>
            <person name="Sedici K."/>
            <person name="Godart F."/>
            <person name="Aiese Cigliano R."/>
            <person name="Sanseverino W."/>
            <person name="Barakat M."/>
            <person name="Ortet P."/>
            <person name="Marechal E."/>
            <person name="Cagnac O."/>
            <person name="Amato A."/>
        </authorList>
    </citation>
    <scope>NUCLEOTIDE SEQUENCE [LARGE SCALE GENOMIC DNA]</scope>
</reference>